<name>A0A8H3N4S6_9EURO</name>
<proteinExistence type="predicted"/>
<evidence type="ECO:0000313" key="1">
    <source>
        <dbReference type="EMBL" id="GFF25196.1"/>
    </source>
</evidence>
<comment type="caution">
    <text evidence="1">The sequence shown here is derived from an EMBL/GenBank/DDBJ whole genome shotgun (WGS) entry which is preliminary data.</text>
</comment>
<dbReference type="EMBL" id="BLKC01000006">
    <property type="protein sequence ID" value="GFF25196.1"/>
    <property type="molecule type" value="Genomic_DNA"/>
</dbReference>
<evidence type="ECO:0000313" key="2">
    <source>
        <dbReference type="Proteomes" id="UP000465221"/>
    </source>
</evidence>
<sequence length="90" mass="9983">MSSEDTRLVTIGRDSRALGEMSFISRYLEASQQGKATSSEFFLFSSPPDSRTRGQNIEATMGIKKTSARDRRVAICLSIRRINTTARAPP</sequence>
<organism evidence="1 2">
    <name type="scientific">Aspergillus udagawae</name>
    <dbReference type="NCBI Taxonomy" id="91492"/>
    <lineage>
        <taxon>Eukaryota</taxon>
        <taxon>Fungi</taxon>
        <taxon>Dikarya</taxon>
        <taxon>Ascomycota</taxon>
        <taxon>Pezizomycotina</taxon>
        <taxon>Eurotiomycetes</taxon>
        <taxon>Eurotiomycetidae</taxon>
        <taxon>Eurotiales</taxon>
        <taxon>Aspergillaceae</taxon>
        <taxon>Aspergillus</taxon>
        <taxon>Aspergillus subgen. Fumigati</taxon>
    </lineage>
</organism>
<reference evidence="1 2" key="1">
    <citation type="submission" date="2020-01" db="EMBL/GenBank/DDBJ databases">
        <title>Draft genome sequence of Aspergillus udagawae IFM 46972.</title>
        <authorList>
            <person name="Takahashi H."/>
            <person name="Yaguchi T."/>
        </authorList>
    </citation>
    <scope>NUCLEOTIDE SEQUENCE [LARGE SCALE GENOMIC DNA]</scope>
    <source>
        <strain evidence="1 2">IFM 46972</strain>
    </source>
</reference>
<accession>A0A8H3N4S6</accession>
<dbReference type="Proteomes" id="UP000465221">
    <property type="component" value="Unassembled WGS sequence"/>
</dbReference>
<gene>
    <name evidence="1" type="ORF">IFM46972_01320</name>
</gene>
<dbReference type="AlphaFoldDB" id="A0A8H3N4S6"/>
<protein>
    <submittedName>
        <fullName evidence="1">Uncharacterized protein</fullName>
    </submittedName>
</protein>